<organism evidence="1 2">
    <name type="scientific">Phytophthora infestans (strain T30-4)</name>
    <name type="common">Potato late blight agent</name>
    <dbReference type="NCBI Taxonomy" id="403677"/>
    <lineage>
        <taxon>Eukaryota</taxon>
        <taxon>Sar</taxon>
        <taxon>Stramenopiles</taxon>
        <taxon>Oomycota</taxon>
        <taxon>Peronosporomycetes</taxon>
        <taxon>Peronosporales</taxon>
        <taxon>Peronosporaceae</taxon>
        <taxon>Phytophthora</taxon>
    </lineage>
</organism>
<dbReference type="VEuPathDB" id="FungiDB:PITG_17605"/>
<dbReference type="EMBL" id="DS028177">
    <property type="protein sequence ID" value="EEY67511.1"/>
    <property type="molecule type" value="Genomic_DNA"/>
</dbReference>
<dbReference type="HOGENOM" id="CLU_1664144_0_0_1"/>
<reference evidence="2" key="1">
    <citation type="journal article" date="2009" name="Nature">
        <title>Genome sequence and analysis of the Irish potato famine pathogen Phytophthora infestans.</title>
        <authorList>
            <consortium name="The Broad Institute Genome Sequencing Platform"/>
            <person name="Haas B.J."/>
            <person name="Kamoun S."/>
            <person name="Zody M.C."/>
            <person name="Jiang R.H."/>
            <person name="Handsaker R.E."/>
            <person name="Cano L.M."/>
            <person name="Grabherr M."/>
            <person name="Kodira C.D."/>
            <person name="Raffaele S."/>
            <person name="Torto-Alalibo T."/>
            <person name="Bozkurt T.O."/>
            <person name="Ah-Fong A.M."/>
            <person name="Alvarado L."/>
            <person name="Anderson V.L."/>
            <person name="Armstrong M.R."/>
            <person name="Avrova A."/>
            <person name="Baxter L."/>
            <person name="Beynon J."/>
            <person name="Boevink P.C."/>
            <person name="Bollmann S.R."/>
            <person name="Bos J.I."/>
            <person name="Bulone V."/>
            <person name="Cai G."/>
            <person name="Cakir C."/>
            <person name="Carrington J.C."/>
            <person name="Chawner M."/>
            <person name="Conti L."/>
            <person name="Costanzo S."/>
            <person name="Ewan R."/>
            <person name="Fahlgren N."/>
            <person name="Fischbach M.A."/>
            <person name="Fugelstad J."/>
            <person name="Gilroy E.M."/>
            <person name="Gnerre S."/>
            <person name="Green P.J."/>
            <person name="Grenville-Briggs L.J."/>
            <person name="Griffith J."/>
            <person name="Grunwald N.J."/>
            <person name="Horn K."/>
            <person name="Horner N.R."/>
            <person name="Hu C.H."/>
            <person name="Huitema E."/>
            <person name="Jeong D.H."/>
            <person name="Jones A.M."/>
            <person name="Jones J.D."/>
            <person name="Jones R.W."/>
            <person name="Karlsson E.K."/>
            <person name="Kunjeti S.G."/>
            <person name="Lamour K."/>
            <person name="Liu Z."/>
            <person name="Ma L."/>
            <person name="Maclean D."/>
            <person name="Chibucos M.C."/>
            <person name="McDonald H."/>
            <person name="McWalters J."/>
            <person name="Meijer H.J."/>
            <person name="Morgan W."/>
            <person name="Morris P.F."/>
            <person name="Munro C.A."/>
            <person name="O'Neill K."/>
            <person name="Ospina-Giraldo M."/>
            <person name="Pinzon A."/>
            <person name="Pritchard L."/>
            <person name="Ramsahoye B."/>
            <person name="Ren Q."/>
            <person name="Restrepo S."/>
            <person name="Roy S."/>
            <person name="Sadanandom A."/>
            <person name="Savidor A."/>
            <person name="Schornack S."/>
            <person name="Schwartz D.C."/>
            <person name="Schumann U.D."/>
            <person name="Schwessinger B."/>
            <person name="Seyer L."/>
            <person name="Sharpe T."/>
            <person name="Silvar C."/>
            <person name="Song J."/>
            <person name="Studholme D.J."/>
            <person name="Sykes S."/>
            <person name="Thines M."/>
            <person name="van de Vondervoort P.J."/>
            <person name="Phuntumart V."/>
            <person name="Wawra S."/>
            <person name="Weide R."/>
            <person name="Win J."/>
            <person name="Young C."/>
            <person name="Zhou S."/>
            <person name="Fry W."/>
            <person name="Meyers B.C."/>
            <person name="van West P."/>
            <person name="Ristaino J."/>
            <person name="Govers F."/>
            <person name="Birch P.R."/>
            <person name="Whisson S.C."/>
            <person name="Judelson H.S."/>
            <person name="Nusbaum C."/>
        </authorList>
    </citation>
    <scope>NUCLEOTIDE SEQUENCE [LARGE SCALE GENOMIC DNA]</scope>
    <source>
        <strain evidence="2">T30-4</strain>
    </source>
</reference>
<dbReference type="AlphaFoldDB" id="D0NWS8"/>
<sequence length="159" mass="17191">MRFMYSRISGVTRGRGPTAHGVSPRECLSVFSRTTHVDETSQFRTESADASHPAIVGRYKTEPKARATVINTESVLDSSLKVFILPHLCLSCLLSHPFRVTSWDGAGLQPGDSEAFINVCVALGQLAGRGNELPCPPTVCSTRCRKHVCTEAGIIAETC</sequence>
<protein>
    <submittedName>
        <fullName evidence="1">Uncharacterized protein</fullName>
    </submittedName>
</protein>
<dbReference type="KEGG" id="pif:PITG_17605"/>
<accession>D0NWS8</accession>
<dbReference type="RefSeq" id="XP_002896484.1">
    <property type="nucleotide sequence ID" value="XM_002896438.1"/>
</dbReference>
<evidence type="ECO:0000313" key="2">
    <source>
        <dbReference type="Proteomes" id="UP000006643"/>
    </source>
</evidence>
<keyword evidence="2" id="KW-1185">Reference proteome</keyword>
<proteinExistence type="predicted"/>
<name>D0NWS8_PHYIT</name>
<dbReference type="GeneID" id="9471186"/>
<gene>
    <name evidence="1" type="ORF">PITG_17605</name>
</gene>
<evidence type="ECO:0000313" key="1">
    <source>
        <dbReference type="EMBL" id="EEY67511.1"/>
    </source>
</evidence>
<dbReference type="InParanoid" id="D0NWS8"/>
<dbReference type="Proteomes" id="UP000006643">
    <property type="component" value="Unassembled WGS sequence"/>
</dbReference>